<dbReference type="Pfam" id="PF04463">
    <property type="entry name" value="2-thiour_desulf"/>
    <property type="match status" value="1"/>
</dbReference>
<reference evidence="1 2" key="1">
    <citation type="submission" date="2015-07" db="EMBL/GenBank/DDBJ databases">
        <title>Genome sequence of Leptolinea tardivitalis DSM 16556.</title>
        <authorList>
            <person name="Hemp J."/>
            <person name="Ward L.M."/>
            <person name="Pace L.A."/>
            <person name="Fischer W.W."/>
        </authorList>
    </citation>
    <scope>NUCLEOTIDE SEQUENCE [LARGE SCALE GENOMIC DNA]</scope>
    <source>
        <strain evidence="1 2">YMTK-2</strain>
    </source>
</reference>
<dbReference type="InterPro" id="IPR007553">
    <property type="entry name" value="2-thiour_desulf"/>
</dbReference>
<comment type="caution">
    <text evidence="1">The sequence shown here is derived from an EMBL/GenBank/DDBJ whole genome shotgun (WGS) entry which is preliminary data.</text>
</comment>
<sequence>MMIIVSACLAGVHCRYDGNAKPCEAVIRLVAEGKAIPVCPEQLGGLTTPRQSSEIVNGRVWMRDGTDVTGAFTRGAQEAINLARLAGATSAILKARSPSCGVGRVYDGTFTGRLIPGDGIFAALCRENGLSVKTEEDL</sequence>
<protein>
    <submittedName>
        <fullName evidence="1">Uncharacterized protein</fullName>
    </submittedName>
</protein>
<dbReference type="OrthoDB" id="9797779at2"/>
<dbReference type="STRING" id="229920.ADM99_16135"/>
<gene>
    <name evidence="1" type="ORF">ADM99_16135</name>
</gene>
<evidence type="ECO:0000313" key="1">
    <source>
        <dbReference type="EMBL" id="KPL70754.1"/>
    </source>
</evidence>
<dbReference type="Proteomes" id="UP000050430">
    <property type="component" value="Unassembled WGS sequence"/>
</dbReference>
<dbReference type="PATRIC" id="fig|229920.5.peg.604"/>
<dbReference type="PANTHER" id="PTHR30087">
    <property type="entry name" value="INNER MEMBRANE PROTEIN"/>
    <property type="match status" value="1"/>
</dbReference>
<name>A0A0N8GKV5_9CHLR</name>
<dbReference type="AlphaFoldDB" id="A0A0N8GKV5"/>
<organism evidence="1 2">
    <name type="scientific">Leptolinea tardivitalis</name>
    <dbReference type="NCBI Taxonomy" id="229920"/>
    <lineage>
        <taxon>Bacteria</taxon>
        <taxon>Bacillati</taxon>
        <taxon>Chloroflexota</taxon>
        <taxon>Anaerolineae</taxon>
        <taxon>Anaerolineales</taxon>
        <taxon>Anaerolineaceae</taxon>
        <taxon>Leptolinea</taxon>
    </lineage>
</organism>
<proteinExistence type="predicted"/>
<dbReference type="EMBL" id="LGCK01000014">
    <property type="protein sequence ID" value="KPL70754.1"/>
    <property type="molecule type" value="Genomic_DNA"/>
</dbReference>
<accession>A0A0N8GKV5</accession>
<evidence type="ECO:0000313" key="2">
    <source>
        <dbReference type="Proteomes" id="UP000050430"/>
    </source>
</evidence>
<dbReference type="PANTHER" id="PTHR30087:SF1">
    <property type="entry name" value="HYPOTHETICAL CYTOSOLIC PROTEIN"/>
    <property type="match status" value="1"/>
</dbReference>
<keyword evidence="2" id="KW-1185">Reference proteome</keyword>